<protein>
    <submittedName>
        <fullName evidence="3">ZP domain-containing protein</fullName>
    </submittedName>
</protein>
<gene>
    <name evidence="1" type="ORF">NBR_LOCUS20333</name>
</gene>
<keyword evidence="2" id="KW-1185">Reference proteome</keyword>
<reference evidence="3" key="1">
    <citation type="submission" date="2017-02" db="UniProtKB">
        <authorList>
            <consortium name="WormBaseParasite"/>
        </authorList>
    </citation>
    <scope>IDENTIFICATION</scope>
</reference>
<dbReference type="AlphaFoldDB" id="A0A0N4YSV9"/>
<sequence length="179" mass="20751">MKLADRFTDLGATIFLGVSLFKPIPKTRSCRENNVVHNFCLCMKQDTKTPKIDLSEMALTLDDYLSEYECIVPESVKCGREVDFRVPNEMVRARMRDKYTVPAGENIREESPFVYLYQNCTMQSEDGEELDVVVQFRFDRDGSYDIVYPPMVIPRFGACTRMRNTAAYCKCVNSYENKR</sequence>
<dbReference type="Pfam" id="PF02995">
    <property type="entry name" value="DUF229"/>
    <property type="match status" value="1"/>
</dbReference>
<name>A0A0N4YSV9_NIPBR</name>
<organism evidence="3">
    <name type="scientific">Nippostrongylus brasiliensis</name>
    <name type="common">Rat hookworm</name>
    <dbReference type="NCBI Taxonomy" id="27835"/>
    <lineage>
        <taxon>Eukaryota</taxon>
        <taxon>Metazoa</taxon>
        <taxon>Ecdysozoa</taxon>
        <taxon>Nematoda</taxon>
        <taxon>Chromadorea</taxon>
        <taxon>Rhabditida</taxon>
        <taxon>Rhabditina</taxon>
        <taxon>Rhabditomorpha</taxon>
        <taxon>Strongyloidea</taxon>
        <taxon>Heligmosomidae</taxon>
        <taxon>Nippostrongylus</taxon>
    </lineage>
</organism>
<dbReference type="WBParaSite" id="NBR_0002033101-mRNA-1">
    <property type="protein sequence ID" value="NBR_0002033101-mRNA-1"/>
    <property type="gene ID" value="NBR_0002033101"/>
</dbReference>
<dbReference type="EMBL" id="UYSL01025039">
    <property type="protein sequence ID" value="VDL84070.1"/>
    <property type="molecule type" value="Genomic_DNA"/>
</dbReference>
<evidence type="ECO:0000313" key="1">
    <source>
        <dbReference type="EMBL" id="VDL84070.1"/>
    </source>
</evidence>
<dbReference type="InterPro" id="IPR004245">
    <property type="entry name" value="DUF229"/>
</dbReference>
<accession>A0A0N4YSV9</accession>
<proteinExistence type="predicted"/>
<reference evidence="1 2" key="2">
    <citation type="submission" date="2018-11" db="EMBL/GenBank/DDBJ databases">
        <authorList>
            <consortium name="Pathogen Informatics"/>
        </authorList>
    </citation>
    <scope>NUCLEOTIDE SEQUENCE [LARGE SCALE GENOMIC DNA]</scope>
</reference>
<evidence type="ECO:0000313" key="2">
    <source>
        <dbReference type="Proteomes" id="UP000271162"/>
    </source>
</evidence>
<evidence type="ECO:0000313" key="3">
    <source>
        <dbReference type="WBParaSite" id="NBR_0002033101-mRNA-1"/>
    </source>
</evidence>
<dbReference type="Proteomes" id="UP000271162">
    <property type="component" value="Unassembled WGS sequence"/>
</dbReference>